<gene>
    <name evidence="1" type="ORF">RALSY_mp30400</name>
</gene>
<sequence length="86" mass="9293">MRLNMAAAIIAPGDARRYAKHLSARGIPPLLQATATAKALRFHGRRIADHILAGRLAQTIPCRLSSSSLRLSTHPRSCSARPRGTL</sequence>
<reference evidence="1" key="1">
    <citation type="journal article" date="2011" name="PLoS ONE">
        <title>Ralstonia syzygii, the Blood Disease Bacterium and some Asian R. solanacearum strains form a single genomic species despite divergent lifestyles.</title>
        <authorList>
            <person name="Remenant B."/>
            <person name="de Cambiaire J.C."/>
            <person name="Cellier G."/>
            <person name="Jacobs J.M."/>
            <person name="Mangenot S."/>
            <person name="Barbe V."/>
            <person name="Lajus A."/>
            <person name="Vallenet D."/>
            <person name="Medigue C."/>
            <person name="Fegan M."/>
            <person name="Allen C."/>
            <person name="Prior P."/>
        </authorList>
    </citation>
    <scope>NUCLEOTIDE SEQUENCE</scope>
    <source>
        <strain evidence="1">R24</strain>
    </source>
</reference>
<protein>
    <submittedName>
        <fullName evidence="1">Uncharacterized protein</fullName>
    </submittedName>
</protein>
<evidence type="ECO:0000313" key="1">
    <source>
        <dbReference type="EMBL" id="CCA87084.1"/>
    </source>
</evidence>
<accession>G3AC10</accession>
<dbReference type="AlphaFoldDB" id="G3AC10"/>
<name>G3AC10_9RALS</name>
<organism evidence="1">
    <name type="scientific">Ralstonia syzygii R24</name>
    <dbReference type="NCBI Taxonomy" id="907261"/>
    <lineage>
        <taxon>Bacteria</taxon>
        <taxon>Pseudomonadati</taxon>
        <taxon>Pseudomonadota</taxon>
        <taxon>Betaproteobacteria</taxon>
        <taxon>Burkholderiales</taxon>
        <taxon>Burkholderiaceae</taxon>
        <taxon>Ralstonia</taxon>
        <taxon>Ralstonia solanacearum species complex</taxon>
    </lineage>
</organism>
<dbReference type="EMBL" id="FR854092">
    <property type="protein sequence ID" value="CCA87084.1"/>
    <property type="molecule type" value="Genomic_DNA"/>
</dbReference>
<proteinExistence type="predicted"/>
<reference evidence="1" key="2">
    <citation type="submission" date="2011-04" db="EMBL/GenBank/DDBJ databases">
        <authorList>
            <person name="Genoscope - CEA"/>
        </authorList>
    </citation>
    <scope>NUCLEOTIDE SEQUENCE</scope>
    <source>
        <strain evidence="1">R24</strain>
    </source>
</reference>